<feature type="compositionally biased region" description="Basic and acidic residues" evidence="3">
    <location>
        <begin position="79"/>
        <end position="89"/>
    </location>
</feature>
<dbReference type="OrthoDB" id="513679at2"/>
<dbReference type="PROSITE" id="PS50935">
    <property type="entry name" value="SSB"/>
    <property type="match status" value="1"/>
</dbReference>
<name>Q7V2H5_PROMP</name>
<evidence type="ECO:0000313" key="5">
    <source>
        <dbReference type="Proteomes" id="UP000001026"/>
    </source>
</evidence>
<feature type="region of interest" description="Disordered" evidence="3">
    <location>
        <begin position="75"/>
        <end position="149"/>
    </location>
</feature>
<dbReference type="eggNOG" id="COG0629">
    <property type="taxonomic scope" value="Bacteria"/>
</dbReference>
<dbReference type="AlphaFoldDB" id="Q7V2H5"/>
<proteinExistence type="predicted"/>
<evidence type="ECO:0000313" key="4">
    <source>
        <dbReference type="EMBL" id="CAE18961.1"/>
    </source>
</evidence>
<evidence type="ECO:0008006" key="6">
    <source>
        <dbReference type="Google" id="ProtNLM"/>
    </source>
</evidence>
<organism evidence="4 5">
    <name type="scientific">Prochlorococcus marinus subsp. pastoris (strain CCMP1986 / NIES-2087 / MED4)</name>
    <dbReference type="NCBI Taxonomy" id="59919"/>
    <lineage>
        <taxon>Bacteria</taxon>
        <taxon>Bacillati</taxon>
        <taxon>Cyanobacteriota</taxon>
        <taxon>Cyanophyceae</taxon>
        <taxon>Synechococcales</taxon>
        <taxon>Prochlorococcaceae</taxon>
        <taxon>Prochlorococcus</taxon>
    </lineage>
</organism>
<dbReference type="EMBL" id="BX548174">
    <property type="protein sequence ID" value="CAE18961.1"/>
    <property type="molecule type" value="Genomic_DNA"/>
</dbReference>
<dbReference type="KEGG" id="pmm:PMM0502"/>
<dbReference type="InterPro" id="IPR012340">
    <property type="entry name" value="NA-bd_OB-fold"/>
</dbReference>
<dbReference type="Pfam" id="PF00436">
    <property type="entry name" value="SSB"/>
    <property type="match status" value="1"/>
</dbReference>
<evidence type="ECO:0000256" key="1">
    <source>
        <dbReference type="ARBA" id="ARBA00023125"/>
    </source>
</evidence>
<dbReference type="HOGENOM" id="CLU_109737_0_0_3"/>
<protein>
    <recommendedName>
        <fullName evidence="6">Single-stranded DNA-binding protein</fullName>
    </recommendedName>
</protein>
<reference evidence="4 5" key="1">
    <citation type="journal article" date="2003" name="Nature">
        <title>Genome divergence in two Prochlorococcus ecotypes reflects oceanic niche differentiation.</title>
        <authorList>
            <person name="Rocap G."/>
            <person name="Larimer F.W."/>
            <person name="Lamerdin J.E."/>
            <person name="Malfatti S."/>
            <person name="Chain P."/>
            <person name="Ahlgren N.A."/>
            <person name="Arellano A."/>
            <person name="Coleman M."/>
            <person name="Hauser L."/>
            <person name="Hess W.R."/>
            <person name="Johnson Z.I."/>
            <person name="Land M.L."/>
            <person name="Lindell D."/>
            <person name="Post A.F."/>
            <person name="Regala W."/>
            <person name="Shah M."/>
            <person name="Shaw S.L."/>
            <person name="Steglich C."/>
            <person name="Sullivan M.B."/>
            <person name="Ting C.S."/>
            <person name="Tolonen A."/>
            <person name="Webb E.A."/>
            <person name="Zinser E.R."/>
            <person name="Chisholm S.W."/>
        </authorList>
    </citation>
    <scope>NUCLEOTIDE SEQUENCE [LARGE SCALE GENOMIC DNA]</scope>
    <source>
        <strain evidence="5">CCMP1986 / NIES-2087 / MED4</strain>
    </source>
</reference>
<accession>Q7V2H5</accession>
<gene>
    <name evidence="4" type="ordered locus">PMM0502</name>
</gene>
<dbReference type="RefSeq" id="WP_011132137.1">
    <property type="nucleotide sequence ID" value="NC_005072.1"/>
</dbReference>
<dbReference type="Proteomes" id="UP000001026">
    <property type="component" value="Chromosome"/>
</dbReference>
<dbReference type="SUPFAM" id="SSF50249">
    <property type="entry name" value="Nucleic acid-binding proteins"/>
    <property type="match status" value="1"/>
</dbReference>
<dbReference type="GO" id="GO:0003697">
    <property type="term" value="F:single-stranded DNA binding"/>
    <property type="evidence" value="ECO:0007669"/>
    <property type="project" value="InterPro"/>
</dbReference>
<dbReference type="STRING" id="59919.PMM0502"/>
<dbReference type="InterPro" id="IPR000424">
    <property type="entry name" value="Primosome_PriB/ssb"/>
</dbReference>
<dbReference type="CDD" id="cd04496">
    <property type="entry name" value="SSB_OBF"/>
    <property type="match status" value="1"/>
</dbReference>
<evidence type="ECO:0000256" key="2">
    <source>
        <dbReference type="PROSITE-ProRule" id="PRU00252"/>
    </source>
</evidence>
<feature type="compositionally biased region" description="Polar residues" evidence="3">
    <location>
        <begin position="95"/>
        <end position="106"/>
    </location>
</feature>
<sequence length="149" mass="16751">MNHCLIQAVINSAPQMRYTKENKTPIAEMTVNFKGLRDEDPFRELKVLGWGTIAQEMVGELKEGQNIVIEGRLRMNSVTRKDGTKEKQPELTASRIHNISPGVQITSEKKETNISHSNNSNSSEEKSGNTENSQWNTSPLVPEVDEIPF</sequence>
<dbReference type="Gene3D" id="2.40.50.140">
    <property type="entry name" value="Nucleic acid-binding proteins"/>
    <property type="match status" value="1"/>
</dbReference>
<evidence type="ECO:0000256" key="3">
    <source>
        <dbReference type="SAM" id="MobiDB-lite"/>
    </source>
</evidence>
<keyword evidence="1 2" id="KW-0238">DNA-binding</keyword>